<dbReference type="InterPro" id="IPR000045">
    <property type="entry name" value="Prepilin_IV_endopep_pep"/>
</dbReference>
<keyword evidence="4 7" id="KW-0812">Transmembrane</keyword>
<gene>
    <name evidence="10" type="ORF">J2Z44_000493</name>
</gene>
<evidence type="ECO:0000256" key="3">
    <source>
        <dbReference type="ARBA" id="ARBA00022475"/>
    </source>
</evidence>
<feature type="domain" description="Prepilin peptidase A24 N-terminal" evidence="9">
    <location>
        <begin position="12"/>
        <end position="94"/>
    </location>
</feature>
<keyword evidence="11" id="KW-1185">Reference proteome</keyword>
<evidence type="ECO:0000259" key="8">
    <source>
        <dbReference type="Pfam" id="PF01478"/>
    </source>
</evidence>
<keyword evidence="10" id="KW-0808">Transferase</keyword>
<dbReference type="Pfam" id="PF06750">
    <property type="entry name" value="A24_N_bact"/>
    <property type="match status" value="1"/>
</dbReference>
<feature type="transmembrane region" description="Helical" evidence="7">
    <location>
        <begin position="230"/>
        <end position="251"/>
    </location>
</feature>
<evidence type="ECO:0000256" key="2">
    <source>
        <dbReference type="ARBA" id="ARBA00005801"/>
    </source>
</evidence>
<dbReference type="GO" id="GO:0008168">
    <property type="term" value="F:methyltransferase activity"/>
    <property type="evidence" value="ECO:0007669"/>
    <property type="project" value="UniProtKB-KW"/>
</dbReference>
<dbReference type="GO" id="GO:0032259">
    <property type="term" value="P:methylation"/>
    <property type="evidence" value="ECO:0007669"/>
    <property type="project" value="UniProtKB-KW"/>
</dbReference>
<dbReference type="PANTHER" id="PTHR30487:SF0">
    <property type="entry name" value="PREPILIN LEADER PEPTIDASE_N-METHYLTRANSFERASE-RELATED"/>
    <property type="match status" value="1"/>
</dbReference>
<comment type="caution">
    <text evidence="10">The sequence shown here is derived from an EMBL/GenBank/DDBJ whole genome shotgun (WGS) entry which is preliminary data.</text>
</comment>
<dbReference type="InterPro" id="IPR050882">
    <property type="entry name" value="Prepilin_peptidase/N-MTase"/>
</dbReference>
<dbReference type="PANTHER" id="PTHR30487">
    <property type="entry name" value="TYPE 4 PREPILIN-LIKE PROTEINS LEADER PEPTIDE-PROCESSING ENZYME"/>
    <property type="match status" value="1"/>
</dbReference>
<keyword evidence="5 7" id="KW-1133">Transmembrane helix</keyword>
<feature type="transmembrane region" description="Helical" evidence="7">
    <location>
        <begin position="100"/>
        <end position="119"/>
    </location>
</feature>
<feature type="transmembrane region" description="Helical" evidence="7">
    <location>
        <begin position="7"/>
        <end position="28"/>
    </location>
</feature>
<comment type="similarity">
    <text evidence="2">Belongs to the peptidase A24 family.</text>
</comment>
<evidence type="ECO:0000259" key="9">
    <source>
        <dbReference type="Pfam" id="PF06750"/>
    </source>
</evidence>
<dbReference type="Pfam" id="PF01478">
    <property type="entry name" value="Peptidase_A24"/>
    <property type="match status" value="1"/>
</dbReference>
<accession>A0ABS4JYU6</accession>
<evidence type="ECO:0000256" key="5">
    <source>
        <dbReference type="ARBA" id="ARBA00022989"/>
    </source>
</evidence>
<comment type="subcellular location">
    <subcellularLocation>
        <location evidence="1">Cell membrane</location>
        <topology evidence="1">Multi-pass membrane protein</topology>
    </subcellularLocation>
</comment>
<reference evidence="10 11" key="1">
    <citation type="submission" date="2021-03" db="EMBL/GenBank/DDBJ databases">
        <title>Genomic Encyclopedia of Type Strains, Phase IV (KMG-IV): sequencing the most valuable type-strain genomes for metagenomic binning, comparative biology and taxonomic classification.</title>
        <authorList>
            <person name="Goeker M."/>
        </authorList>
    </citation>
    <scope>NUCLEOTIDE SEQUENCE [LARGE SCALE GENOMIC DNA]</scope>
    <source>
        <strain evidence="10 11">DSM 28650</strain>
    </source>
</reference>
<sequence>MIKILGYVTVFIYGLIIGSFLNVCVYRIPLNQSIVYPPSNCPRCNTRLNWKDLIPVLSYAILKGKCRYCGNKISITYPVQELFTAIIFLITYYKYGFSIYLFKYVILFSILIVISNIDIKHQDVYTSTTIPGIISGLIFAIIEQYFAIGSFKNYFIGAVIAAVIIGLIVYITGAMGEGDIEIAALCGTFIGWKLSILMIILAFILGGVIGTILIATNIKGRRDYMAFGPFLALGALISVLFGSAIINYYLVLFF</sequence>
<feature type="transmembrane region" description="Helical" evidence="7">
    <location>
        <begin position="196"/>
        <end position="218"/>
    </location>
</feature>
<name>A0ABS4JYU6_9CLOT</name>
<evidence type="ECO:0000313" key="11">
    <source>
        <dbReference type="Proteomes" id="UP001519308"/>
    </source>
</evidence>
<feature type="transmembrane region" description="Helical" evidence="7">
    <location>
        <begin position="125"/>
        <end position="142"/>
    </location>
</feature>
<dbReference type="RefSeq" id="WP_031271628.1">
    <property type="nucleotide sequence ID" value="NZ_JAGGLL010000003.1"/>
</dbReference>
<protein>
    <submittedName>
        <fullName evidence="10">Leader peptidase (Prepilin peptidase)/N-methyltransferase</fullName>
        <ecNumber evidence="10">2.1.1.-</ecNumber>
        <ecNumber evidence="10">3.4.23.43</ecNumber>
    </submittedName>
</protein>
<evidence type="ECO:0000256" key="7">
    <source>
        <dbReference type="SAM" id="Phobius"/>
    </source>
</evidence>
<evidence type="ECO:0000256" key="1">
    <source>
        <dbReference type="ARBA" id="ARBA00004651"/>
    </source>
</evidence>
<feature type="transmembrane region" description="Helical" evidence="7">
    <location>
        <begin position="154"/>
        <end position="176"/>
    </location>
</feature>
<dbReference type="EMBL" id="JAGGLL010000003">
    <property type="protein sequence ID" value="MBP2020709.1"/>
    <property type="molecule type" value="Genomic_DNA"/>
</dbReference>
<keyword evidence="3" id="KW-1003">Cell membrane</keyword>
<dbReference type="InterPro" id="IPR010627">
    <property type="entry name" value="Prepilin_pept_A24_N"/>
</dbReference>
<dbReference type="Proteomes" id="UP001519308">
    <property type="component" value="Unassembled WGS sequence"/>
</dbReference>
<keyword evidence="10" id="KW-0489">Methyltransferase</keyword>
<dbReference type="EC" id="2.1.1.-" evidence="10"/>
<evidence type="ECO:0000313" key="10">
    <source>
        <dbReference type="EMBL" id="MBP2020709.1"/>
    </source>
</evidence>
<proteinExistence type="inferred from homology"/>
<keyword evidence="6 7" id="KW-0472">Membrane</keyword>
<organism evidence="10 11">
    <name type="scientific">Clostridium punense</name>
    <dbReference type="NCBI Taxonomy" id="1054297"/>
    <lineage>
        <taxon>Bacteria</taxon>
        <taxon>Bacillati</taxon>
        <taxon>Bacillota</taxon>
        <taxon>Clostridia</taxon>
        <taxon>Eubacteriales</taxon>
        <taxon>Clostridiaceae</taxon>
        <taxon>Clostridium</taxon>
    </lineage>
</organism>
<evidence type="ECO:0000256" key="4">
    <source>
        <dbReference type="ARBA" id="ARBA00022692"/>
    </source>
</evidence>
<dbReference type="GO" id="GO:0004190">
    <property type="term" value="F:aspartic-type endopeptidase activity"/>
    <property type="evidence" value="ECO:0007669"/>
    <property type="project" value="UniProtKB-EC"/>
</dbReference>
<dbReference type="EC" id="3.4.23.43" evidence="10"/>
<dbReference type="Gene3D" id="1.20.120.1220">
    <property type="match status" value="1"/>
</dbReference>
<keyword evidence="10" id="KW-0378">Hydrolase</keyword>
<evidence type="ECO:0000256" key="6">
    <source>
        <dbReference type="ARBA" id="ARBA00023136"/>
    </source>
</evidence>
<feature type="domain" description="Prepilin type IV endopeptidase peptidase" evidence="8">
    <location>
        <begin position="106"/>
        <end position="210"/>
    </location>
</feature>